<dbReference type="RefSeq" id="WP_010408972.1">
    <property type="nucleotide sequence ID" value="NZ_JAWXXV010000002.1"/>
</dbReference>
<dbReference type="SUPFAM" id="SSF52096">
    <property type="entry name" value="ClpP/crotonase"/>
    <property type="match status" value="1"/>
</dbReference>
<reference evidence="1 2" key="1">
    <citation type="submission" date="2023-11" db="EMBL/GenBank/DDBJ databases">
        <title>MicrobeMod: A computational toolkit for identifying prokaryotic methylation and restriction-modification with nanopore sequencing.</title>
        <authorList>
            <person name="Crits-Christoph A."/>
            <person name="Kang S.C."/>
            <person name="Lee H."/>
            <person name="Ostrov N."/>
        </authorList>
    </citation>
    <scope>NUCLEOTIDE SEQUENCE [LARGE SCALE GENOMIC DNA]</scope>
    <source>
        <strain evidence="1 2">ATCC 14820</strain>
    </source>
</reference>
<proteinExistence type="predicted"/>
<dbReference type="InterPro" id="IPR029045">
    <property type="entry name" value="ClpP/crotonase-like_dom_sf"/>
</dbReference>
<evidence type="ECO:0000313" key="1">
    <source>
        <dbReference type="EMBL" id="MDX5986407.1"/>
    </source>
</evidence>
<dbReference type="Gene3D" id="3.90.226.10">
    <property type="entry name" value="2-enoyl-CoA Hydratase, Chain A, domain 1"/>
    <property type="match status" value="1"/>
</dbReference>
<dbReference type="EMBL" id="JAWXXV010000002">
    <property type="protein sequence ID" value="MDX5986407.1"/>
    <property type="molecule type" value="Genomic_DNA"/>
</dbReference>
<accession>A0ABU4PT57</accession>
<dbReference type="InterPro" id="IPR001753">
    <property type="entry name" value="Enoyl-CoA_hydra/iso"/>
</dbReference>
<comment type="caution">
    <text evidence="1">The sequence shown here is derived from an EMBL/GenBank/DDBJ whole genome shotgun (WGS) entry which is preliminary data.</text>
</comment>
<organism evidence="1 2">
    <name type="scientific">Sphingomonas echinoides</name>
    <dbReference type="NCBI Taxonomy" id="59803"/>
    <lineage>
        <taxon>Bacteria</taxon>
        <taxon>Pseudomonadati</taxon>
        <taxon>Pseudomonadota</taxon>
        <taxon>Alphaproteobacteria</taxon>
        <taxon>Sphingomonadales</taxon>
        <taxon>Sphingomonadaceae</taxon>
        <taxon>Sphingomonas</taxon>
    </lineage>
</organism>
<dbReference type="Pfam" id="PF00378">
    <property type="entry name" value="ECH_1"/>
    <property type="match status" value="1"/>
</dbReference>
<sequence>MRYEHITLECIEGVATITINRPEVLNALSMQTLDEMMDALD</sequence>
<gene>
    <name evidence="1" type="ORF">SIL82_19285</name>
</gene>
<dbReference type="Proteomes" id="UP001279660">
    <property type="component" value="Unassembled WGS sequence"/>
</dbReference>
<evidence type="ECO:0000313" key="2">
    <source>
        <dbReference type="Proteomes" id="UP001279660"/>
    </source>
</evidence>
<protein>
    <submittedName>
        <fullName evidence="1">Enoyl-CoA hydratase-related protein</fullName>
    </submittedName>
</protein>
<name>A0ABU4PT57_9SPHN</name>
<keyword evidence="2" id="KW-1185">Reference proteome</keyword>